<dbReference type="Proteomes" id="UP001620645">
    <property type="component" value="Unassembled WGS sequence"/>
</dbReference>
<comment type="caution">
    <text evidence="1">The sequence shown here is derived from an EMBL/GenBank/DDBJ whole genome shotgun (WGS) entry which is preliminary data.</text>
</comment>
<keyword evidence="2" id="KW-1185">Reference proteome</keyword>
<protein>
    <submittedName>
        <fullName evidence="1">Uncharacterized protein</fullName>
    </submittedName>
</protein>
<proteinExistence type="predicted"/>
<organism evidence="1 2">
    <name type="scientific">Heterodera schachtii</name>
    <name type="common">Sugarbeet cyst nematode worm</name>
    <name type="synonym">Tylenchus schachtii</name>
    <dbReference type="NCBI Taxonomy" id="97005"/>
    <lineage>
        <taxon>Eukaryota</taxon>
        <taxon>Metazoa</taxon>
        <taxon>Ecdysozoa</taxon>
        <taxon>Nematoda</taxon>
        <taxon>Chromadorea</taxon>
        <taxon>Rhabditida</taxon>
        <taxon>Tylenchina</taxon>
        <taxon>Tylenchomorpha</taxon>
        <taxon>Tylenchoidea</taxon>
        <taxon>Heteroderidae</taxon>
        <taxon>Heteroderinae</taxon>
        <taxon>Heterodera</taxon>
    </lineage>
</organism>
<dbReference type="AlphaFoldDB" id="A0ABD2I9E9"/>
<gene>
    <name evidence="1" type="ORF">niasHS_015422</name>
</gene>
<dbReference type="EMBL" id="JBICCN010000426">
    <property type="protein sequence ID" value="KAL3069783.1"/>
    <property type="molecule type" value="Genomic_DNA"/>
</dbReference>
<reference evidence="1 2" key="1">
    <citation type="submission" date="2024-10" db="EMBL/GenBank/DDBJ databases">
        <authorList>
            <person name="Kim D."/>
        </authorList>
    </citation>
    <scope>NUCLEOTIDE SEQUENCE [LARGE SCALE GENOMIC DNA]</scope>
    <source>
        <strain evidence="1">Taebaek</strain>
    </source>
</reference>
<name>A0ABD2I9E9_HETSC</name>
<evidence type="ECO:0000313" key="2">
    <source>
        <dbReference type="Proteomes" id="UP001620645"/>
    </source>
</evidence>
<accession>A0ABD2I9E9</accession>
<evidence type="ECO:0000313" key="1">
    <source>
        <dbReference type="EMBL" id="KAL3069783.1"/>
    </source>
</evidence>
<sequence>MLEVAKANETFKALVDCEQKQWRSQCMYHSHKHKLTNTSYRAPGMGCALNVAHGAVGHLRKKVTNHALNSTPDRHHQSFDPFTWRQLFFCLKKRAQRTLLKKDHGHSRVFSRKLLQPCG</sequence>